<dbReference type="InterPro" id="IPR007117">
    <property type="entry name" value="Expansin_CBD"/>
</dbReference>
<protein>
    <recommendedName>
        <fullName evidence="1">Expansin-like CBD domain-containing protein</fullName>
    </recommendedName>
</protein>
<dbReference type="Gene3D" id="2.60.40.760">
    <property type="entry name" value="Expansin, cellulose-binding-like domain"/>
    <property type="match status" value="1"/>
</dbReference>
<dbReference type="OrthoDB" id="1001388at2759"/>
<accession>A0A9Q1JPC6</accession>
<feature type="domain" description="Expansin-like CBD" evidence="1">
    <location>
        <begin position="180"/>
        <end position="259"/>
    </location>
</feature>
<dbReference type="Gene3D" id="3.60.10.10">
    <property type="entry name" value="Endonuclease/exonuclease/phosphatase"/>
    <property type="match status" value="1"/>
</dbReference>
<sequence>MLVHDPGNSQNILVSGVYGPTKAREKDLFWEHLNRMNSVIDLPWMIVGDLNELELLTDKQGDTPPSLQRMERLASFLSTTRAESIIVRAGACGCGSFALKLYGGRTHTAAALHFTTMAVDVMPAFRFFPFLAYELDKNSITLQNQVANILLIRHIRIRVPCVYQDQNFAFHVEKFSKFPNYLAIKVLHQGGQTEIGTAEVAQVDSPTWISMKHNYGVVWDTEKAPTGPLQFRFAIYSGFDAQYFYTEQVLPELEVRGHI</sequence>
<dbReference type="SUPFAM" id="SSF49590">
    <property type="entry name" value="PHL pollen allergen"/>
    <property type="match status" value="1"/>
</dbReference>
<name>A0A9Q1JPC6_9CARY</name>
<dbReference type="PANTHER" id="PTHR31692">
    <property type="entry name" value="EXPANSIN-B3"/>
    <property type="match status" value="1"/>
</dbReference>
<dbReference type="GO" id="GO:0009505">
    <property type="term" value="C:plant-type cell wall"/>
    <property type="evidence" value="ECO:0007669"/>
    <property type="project" value="TreeGrafter"/>
</dbReference>
<dbReference type="InterPro" id="IPR036691">
    <property type="entry name" value="Endo/exonu/phosph_ase_sf"/>
</dbReference>
<dbReference type="PANTHER" id="PTHR31692:SF4">
    <property type="entry name" value="EXPANSIN-LIKE A1-RELATED"/>
    <property type="match status" value="1"/>
</dbReference>
<reference evidence="2" key="1">
    <citation type="submission" date="2022-04" db="EMBL/GenBank/DDBJ databases">
        <title>Carnegiea gigantea Genome sequencing and assembly v2.</title>
        <authorList>
            <person name="Copetti D."/>
            <person name="Sanderson M.J."/>
            <person name="Burquez A."/>
            <person name="Wojciechowski M.F."/>
        </authorList>
    </citation>
    <scope>NUCLEOTIDE SEQUENCE</scope>
    <source>
        <strain evidence="2">SGP5-SGP5p</strain>
        <tissue evidence="2">Aerial part</tissue>
    </source>
</reference>
<proteinExistence type="predicted"/>
<dbReference type="AlphaFoldDB" id="A0A9Q1JPC6"/>
<comment type="caution">
    <text evidence="2">The sequence shown here is derived from an EMBL/GenBank/DDBJ whole genome shotgun (WGS) entry which is preliminary data.</text>
</comment>
<dbReference type="PROSITE" id="PS50843">
    <property type="entry name" value="EXPANSIN_CBD"/>
    <property type="match status" value="1"/>
</dbReference>
<evidence type="ECO:0000313" key="2">
    <source>
        <dbReference type="EMBL" id="KAJ8428538.1"/>
    </source>
</evidence>
<dbReference type="EMBL" id="JAKOGI010000997">
    <property type="protein sequence ID" value="KAJ8428538.1"/>
    <property type="molecule type" value="Genomic_DNA"/>
</dbReference>
<evidence type="ECO:0000313" key="3">
    <source>
        <dbReference type="Proteomes" id="UP001153076"/>
    </source>
</evidence>
<organism evidence="2 3">
    <name type="scientific">Carnegiea gigantea</name>
    <dbReference type="NCBI Taxonomy" id="171969"/>
    <lineage>
        <taxon>Eukaryota</taxon>
        <taxon>Viridiplantae</taxon>
        <taxon>Streptophyta</taxon>
        <taxon>Embryophyta</taxon>
        <taxon>Tracheophyta</taxon>
        <taxon>Spermatophyta</taxon>
        <taxon>Magnoliopsida</taxon>
        <taxon>eudicotyledons</taxon>
        <taxon>Gunneridae</taxon>
        <taxon>Pentapetalae</taxon>
        <taxon>Caryophyllales</taxon>
        <taxon>Cactineae</taxon>
        <taxon>Cactaceae</taxon>
        <taxon>Cactoideae</taxon>
        <taxon>Echinocereeae</taxon>
        <taxon>Carnegiea</taxon>
    </lineage>
</organism>
<keyword evidence="3" id="KW-1185">Reference proteome</keyword>
<dbReference type="GO" id="GO:0009506">
    <property type="term" value="C:plasmodesma"/>
    <property type="evidence" value="ECO:0007669"/>
    <property type="project" value="TreeGrafter"/>
</dbReference>
<dbReference type="InterPro" id="IPR036749">
    <property type="entry name" value="Expansin_CBD_sf"/>
</dbReference>
<dbReference type="Pfam" id="PF01357">
    <property type="entry name" value="Expansin_C"/>
    <property type="match status" value="1"/>
</dbReference>
<gene>
    <name evidence="2" type="ORF">Cgig2_003786</name>
</gene>
<dbReference type="Proteomes" id="UP001153076">
    <property type="component" value="Unassembled WGS sequence"/>
</dbReference>
<evidence type="ECO:0000259" key="1">
    <source>
        <dbReference type="PROSITE" id="PS50843"/>
    </source>
</evidence>